<dbReference type="InterPro" id="IPR021276">
    <property type="entry name" value="DUF2855"/>
</dbReference>
<organism evidence="2 3">
    <name type="scientific">Cyclocybe aegerita</name>
    <name type="common">Black poplar mushroom</name>
    <name type="synonym">Agrocybe aegerita</name>
    <dbReference type="NCBI Taxonomy" id="1973307"/>
    <lineage>
        <taxon>Eukaryota</taxon>
        <taxon>Fungi</taxon>
        <taxon>Dikarya</taxon>
        <taxon>Basidiomycota</taxon>
        <taxon>Agaricomycotina</taxon>
        <taxon>Agaricomycetes</taxon>
        <taxon>Agaricomycetidae</taxon>
        <taxon>Agaricales</taxon>
        <taxon>Agaricineae</taxon>
        <taxon>Bolbitiaceae</taxon>
        <taxon>Cyclocybe</taxon>
    </lineage>
</organism>
<evidence type="ECO:0000256" key="1">
    <source>
        <dbReference type="SAM" id="MobiDB-lite"/>
    </source>
</evidence>
<feature type="region of interest" description="Disordered" evidence="1">
    <location>
        <begin position="1"/>
        <end position="35"/>
    </location>
</feature>
<name>A0A8S0W1H5_CYCAE</name>
<comment type="caution">
    <text evidence="2">The sequence shown here is derived from an EMBL/GenBank/DDBJ whole genome shotgun (WGS) entry which is preliminary data.</text>
</comment>
<proteinExistence type="predicted"/>
<evidence type="ECO:0000313" key="3">
    <source>
        <dbReference type="Proteomes" id="UP000467700"/>
    </source>
</evidence>
<dbReference type="EMBL" id="CACVBS010000112">
    <property type="protein sequence ID" value="CAA7271795.1"/>
    <property type="molecule type" value="Genomic_DNA"/>
</dbReference>
<dbReference type="AlphaFoldDB" id="A0A8S0W1H5"/>
<protein>
    <submittedName>
        <fullName evidence="2">Uncharacterized protein</fullName>
    </submittedName>
</protein>
<reference evidence="2 3" key="1">
    <citation type="submission" date="2020-01" db="EMBL/GenBank/DDBJ databases">
        <authorList>
            <person name="Gupta K D."/>
        </authorList>
    </citation>
    <scope>NUCLEOTIDE SEQUENCE [LARGE SCALE GENOMIC DNA]</scope>
</reference>
<dbReference type="OrthoDB" id="192702at2759"/>
<dbReference type="Pfam" id="PF11017">
    <property type="entry name" value="DUF2855"/>
    <property type="match status" value="1"/>
</dbReference>
<accession>A0A8S0W1H5</accession>
<feature type="compositionally biased region" description="Basic and acidic residues" evidence="1">
    <location>
        <begin position="26"/>
        <end position="35"/>
    </location>
</feature>
<gene>
    <name evidence="2" type="ORF">AAE3_LOCUS13798</name>
</gene>
<dbReference type="Proteomes" id="UP000467700">
    <property type="component" value="Unassembled WGS sequence"/>
</dbReference>
<keyword evidence="3" id="KW-1185">Reference proteome</keyword>
<evidence type="ECO:0000313" key="2">
    <source>
        <dbReference type="EMBL" id="CAA7271795.1"/>
    </source>
</evidence>
<sequence>MNESNQSPRKEREESESSQADTPAVNEKEKRKELKRAGRILCPPVTRGSGRDLDAWLMRENARGIAVHYYKEERTIAPASSGPISALTNQAWERPNWDAATTGNRSQNDRCRSPSPHYFKRNALRQKLKYRPMSTPNVSLCSPRCSSGQGPNIPVLAASPKPEQCPEDHIVVRMDRFGFSANNVTYQALGEHPHFRYFDFHPAPKASDGSTGPETHGLIPVWGFGTVIASGHPKIQEGERIYGYFAPTRYLLLPVSPADVNKYSFYVSRPHLPPDRRPYNQVLRCATDLQYSPDPLAEDLTMLYRPLFWTSYWCEDWVHSSGYRGGVSNVLISSASSKTAFCLAYLIGKRIQRGEVSANTKIIGLTSKRNVAFTKKLALYHEVYDYDSFTAAPSFQGGQEKRWLYVDVAGSGDLNKRITAHFSSPYTGRMAACVALGMTNLSPSSDAGTSMNWSANTFDTAATNDSNEVASSFWPRMEQFFMVEWLDVRRHQIPIVEIFERQNLAWKELMQECTGWVELERINGPAAVKKAYEKLSKEGLGPEKGLIWSLWDGESTNTKILSRL</sequence>